<feature type="non-terminal residue" evidence="2">
    <location>
        <position position="224"/>
    </location>
</feature>
<dbReference type="AlphaFoldDB" id="A0A3P8G423"/>
<gene>
    <name evidence="2" type="ORF">SMTD_LOCUS20775</name>
</gene>
<protein>
    <submittedName>
        <fullName evidence="2">Uncharacterized protein</fullName>
    </submittedName>
</protein>
<feature type="region of interest" description="Disordered" evidence="1">
    <location>
        <begin position="1"/>
        <end position="25"/>
    </location>
</feature>
<proteinExistence type="predicted"/>
<dbReference type="EMBL" id="UZAL01045344">
    <property type="protein sequence ID" value="VDP83342.1"/>
    <property type="molecule type" value="Genomic_DNA"/>
</dbReference>
<evidence type="ECO:0000313" key="3">
    <source>
        <dbReference type="Proteomes" id="UP000269396"/>
    </source>
</evidence>
<reference evidence="2 3" key="1">
    <citation type="submission" date="2018-11" db="EMBL/GenBank/DDBJ databases">
        <authorList>
            <consortium name="Pathogen Informatics"/>
        </authorList>
    </citation>
    <scope>NUCLEOTIDE SEQUENCE [LARGE SCALE GENOMIC DNA]</scope>
    <source>
        <strain>Denwood</strain>
        <strain evidence="3">Zambia</strain>
    </source>
</reference>
<organism evidence="2 3">
    <name type="scientific">Schistosoma mattheei</name>
    <dbReference type="NCBI Taxonomy" id="31246"/>
    <lineage>
        <taxon>Eukaryota</taxon>
        <taxon>Metazoa</taxon>
        <taxon>Spiralia</taxon>
        <taxon>Lophotrochozoa</taxon>
        <taxon>Platyhelminthes</taxon>
        <taxon>Trematoda</taxon>
        <taxon>Digenea</taxon>
        <taxon>Strigeidida</taxon>
        <taxon>Schistosomatoidea</taxon>
        <taxon>Schistosomatidae</taxon>
        <taxon>Schistosoma</taxon>
    </lineage>
</organism>
<dbReference type="Proteomes" id="UP000269396">
    <property type="component" value="Unassembled WGS sequence"/>
</dbReference>
<sequence length="224" mass="25157">MLSLSNTSNPSSEASHQPNEDQSSVDTKIACVNSLSTYRLDLVTNTSSSSEAQHQSSQHRGAYISLSCICYTFINLYHHEEGSQTCWSSSSATMESIDHQPCHHRLSNVSLNSLRLGIPSLWHLFWINPVKIVINYYRQSGILVENGESMEQSGEISERRGYIYSTLKKLTDEIKVNIYKLKSVDLPKSNHDELLSGLIVLSSCLNVILPCIDPDQKETFCDQK</sequence>
<accession>A0A3P8G423</accession>
<evidence type="ECO:0000256" key="1">
    <source>
        <dbReference type="SAM" id="MobiDB-lite"/>
    </source>
</evidence>
<evidence type="ECO:0000313" key="2">
    <source>
        <dbReference type="EMBL" id="VDP83342.1"/>
    </source>
</evidence>
<keyword evidence="3" id="KW-1185">Reference proteome</keyword>
<name>A0A3P8G423_9TREM</name>